<protein>
    <submittedName>
        <fullName evidence="1">Uncharacterized protein</fullName>
    </submittedName>
</protein>
<dbReference type="KEGG" id="lol:LACOL_0193"/>
<evidence type="ECO:0000313" key="1">
    <source>
        <dbReference type="EMBL" id="KRL55513.1"/>
    </source>
</evidence>
<dbReference type="Proteomes" id="UP000051697">
    <property type="component" value="Unassembled WGS sequence"/>
</dbReference>
<comment type="caution">
    <text evidence="1">The sequence shown here is derived from an EMBL/GenBank/DDBJ whole genome shotgun (WGS) entry which is preliminary data.</text>
</comment>
<gene>
    <name evidence="1" type="ORF">FC70_GL001111</name>
</gene>
<name>A0A0R1RGL1_9LACO</name>
<dbReference type="RefSeq" id="WP_057890051.1">
    <property type="nucleotide sequence ID" value="NZ_AZFE01000031.1"/>
</dbReference>
<keyword evidence="2" id="KW-1185">Reference proteome</keyword>
<reference evidence="1 2" key="1">
    <citation type="journal article" date="2015" name="Genome Announc.">
        <title>Expanding the biotechnology potential of lactobacilli through comparative genomics of 213 strains and associated genera.</title>
        <authorList>
            <person name="Sun Z."/>
            <person name="Harris H.M."/>
            <person name="McCann A."/>
            <person name="Guo C."/>
            <person name="Argimon S."/>
            <person name="Zhang W."/>
            <person name="Yang X."/>
            <person name="Jeffery I.B."/>
            <person name="Cooney J.C."/>
            <person name="Kagawa T.F."/>
            <person name="Liu W."/>
            <person name="Song Y."/>
            <person name="Salvetti E."/>
            <person name="Wrobel A."/>
            <person name="Rasinkangas P."/>
            <person name="Parkhill J."/>
            <person name="Rea M.C."/>
            <person name="O'Sullivan O."/>
            <person name="Ritari J."/>
            <person name="Douillard F.P."/>
            <person name="Paul Ross R."/>
            <person name="Yang R."/>
            <person name="Briner A.E."/>
            <person name="Felis G.E."/>
            <person name="de Vos W.M."/>
            <person name="Barrangou R."/>
            <person name="Klaenhammer T.R."/>
            <person name="Caufield P.W."/>
            <person name="Cui Y."/>
            <person name="Zhang H."/>
            <person name="O'Toole P.W."/>
        </authorList>
    </citation>
    <scope>NUCLEOTIDE SEQUENCE [LARGE SCALE GENOMIC DNA]</scope>
    <source>
        <strain evidence="1 2">DSM 15707</strain>
    </source>
</reference>
<dbReference type="AlphaFoldDB" id="A0A0R1RGL1"/>
<sequence length="61" mass="7148">MTYEYFDDKGSELVYGNFINAVRDIKVYRIIVTNAIVSNTYFRSGAGWERMDSKEEINDEI</sequence>
<accession>A0A0R1RGL1</accession>
<dbReference type="PATRIC" id="fig|1423778.4.peg.1145"/>
<evidence type="ECO:0000313" key="2">
    <source>
        <dbReference type="Proteomes" id="UP000051697"/>
    </source>
</evidence>
<proteinExistence type="predicted"/>
<dbReference type="EMBL" id="AZFE01000031">
    <property type="protein sequence ID" value="KRL55513.1"/>
    <property type="molecule type" value="Genomic_DNA"/>
</dbReference>
<organism evidence="1 2">
    <name type="scientific">Paucilactobacillus oligofermentans DSM 15707 = LMG 22743</name>
    <dbReference type="NCBI Taxonomy" id="1423778"/>
    <lineage>
        <taxon>Bacteria</taxon>
        <taxon>Bacillati</taxon>
        <taxon>Bacillota</taxon>
        <taxon>Bacilli</taxon>
        <taxon>Lactobacillales</taxon>
        <taxon>Lactobacillaceae</taxon>
        <taxon>Paucilactobacillus</taxon>
    </lineage>
</organism>